<evidence type="ECO:0000313" key="3">
    <source>
        <dbReference type="Proteomes" id="UP000268162"/>
    </source>
</evidence>
<sequence>MIGGWLPIILQDIQAVFGPVRRGSRTGRQISQDAETAKTQGQRSLVSSALAARSLNRTKCLTLAESQALAVDPTSTAAGGNGSGSGNVGTPAGAGPPGSGSSLSRIPSLTLNPVQRSYSTDSSRHDSITSNTAQRTRLPSLTTYTHFKLAGRSYSSRGGGSGVAAISPGGFGPDYPPLPFSPGPVERRHHIDRLFSDRLEVFGDVSLDSLGITLAIYRAVIKEMIELSRLRTFVGVGYGSKPGGLPQIQLDAGFLRHVWHPYIDKDWVLASLMDEWVSSVATRSVEVVDVDETVLRDVIHTTLLALDSNAQRASPTGS</sequence>
<feature type="compositionally biased region" description="Low complexity" evidence="1">
    <location>
        <begin position="88"/>
        <end position="110"/>
    </location>
</feature>
<keyword evidence="3" id="KW-1185">Reference proteome</keyword>
<feature type="region of interest" description="Disordered" evidence="1">
    <location>
        <begin position="73"/>
        <end position="136"/>
    </location>
</feature>
<evidence type="ECO:0000256" key="1">
    <source>
        <dbReference type="SAM" id="MobiDB-lite"/>
    </source>
</evidence>
<dbReference type="EMBL" id="ML003158">
    <property type="protein sequence ID" value="RKP34548.1"/>
    <property type="molecule type" value="Genomic_DNA"/>
</dbReference>
<proteinExistence type="predicted"/>
<dbReference type="STRING" id="215637.A0A4P9ZN55"/>
<gene>
    <name evidence="2" type="ORF">BJ085DRAFT_41109</name>
</gene>
<protein>
    <submittedName>
        <fullName evidence="2">Uncharacterized protein</fullName>
    </submittedName>
</protein>
<dbReference type="Proteomes" id="UP000268162">
    <property type="component" value="Unassembled WGS sequence"/>
</dbReference>
<feature type="compositionally biased region" description="Polar residues" evidence="1">
    <location>
        <begin position="111"/>
        <end position="121"/>
    </location>
</feature>
<name>A0A4P9ZN55_9FUNG</name>
<reference evidence="3" key="1">
    <citation type="journal article" date="2018" name="Nat. Microbiol.">
        <title>Leveraging single-cell genomics to expand the fungal tree of life.</title>
        <authorList>
            <person name="Ahrendt S.R."/>
            <person name="Quandt C.A."/>
            <person name="Ciobanu D."/>
            <person name="Clum A."/>
            <person name="Salamov A."/>
            <person name="Andreopoulos B."/>
            <person name="Cheng J.F."/>
            <person name="Woyke T."/>
            <person name="Pelin A."/>
            <person name="Henrissat B."/>
            <person name="Reynolds N.K."/>
            <person name="Benny G.L."/>
            <person name="Smith M.E."/>
            <person name="James T.Y."/>
            <person name="Grigoriev I.V."/>
        </authorList>
    </citation>
    <scope>NUCLEOTIDE SEQUENCE [LARGE SCALE GENOMIC DNA]</scope>
    <source>
        <strain evidence="3">RSA 468</strain>
    </source>
</reference>
<evidence type="ECO:0000313" key="2">
    <source>
        <dbReference type="EMBL" id="RKP34548.1"/>
    </source>
</evidence>
<organism evidence="2 3">
    <name type="scientific">Dimargaris cristalligena</name>
    <dbReference type="NCBI Taxonomy" id="215637"/>
    <lineage>
        <taxon>Eukaryota</taxon>
        <taxon>Fungi</taxon>
        <taxon>Fungi incertae sedis</taxon>
        <taxon>Zoopagomycota</taxon>
        <taxon>Kickxellomycotina</taxon>
        <taxon>Dimargaritomycetes</taxon>
        <taxon>Dimargaritales</taxon>
        <taxon>Dimargaritaceae</taxon>
        <taxon>Dimargaris</taxon>
    </lineage>
</organism>
<dbReference type="AlphaFoldDB" id="A0A4P9ZN55"/>
<accession>A0A4P9ZN55</accession>